<dbReference type="SMART" id="SM00355">
    <property type="entry name" value="ZnF_C2H2"/>
    <property type="match status" value="2"/>
</dbReference>
<keyword evidence="1" id="KW-0862">Zinc</keyword>
<keyword evidence="5" id="KW-1185">Reference proteome</keyword>
<evidence type="ECO:0000256" key="1">
    <source>
        <dbReference type="PROSITE-ProRule" id="PRU00042"/>
    </source>
</evidence>
<dbReference type="InterPro" id="IPR013087">
    <property type="entry name" value="Znf_C2H2_type"/>
</dbReference>
<accession>A0A5J5F5E9</accession>
<dbReference type="AlphaFoldDB" id="A0A5J5F5E9"/>
<reference evidence="4 5" key="1">
    <citation type="submission" date="2019-09" db="EMBL/GenBank/DDBJ databases">
        <title>Draft genome of the ectomycorrhizal ascomycete Sphaerosporella brunnea.</title>
        <authorList>
            <consortium name="DOE Joint Genome Institute"/>
            <person name="Benucci G.M."/>
            <person name="Marozzi G."/>
            <person name="Antonielli L."/>
            <person name="Sanchez S."/>
            <person name="Marco P."/>
            <person name="Wang X."/>
            <person name="Falini L.B."/>
            <person name="Barry K."/>
            <person name="Haridas S."/>
            <person name="Lipzen A."/>
            <person name="Labutti K."/>
            <person name="Grigoriev I.V."/>
            <person name="Murat C."/>
            <person name="Martin F."/>
            <person name="Albertini E."/>
            <person name="Donnini D."/>
            <person name="Bonito G."/>
        </authorList>
    </citation>
    <scope>NUCLEOTIDE SEQUENCE [LARGE SCALE GENOMIC DNA]</scope>
    <source>
        <strain evidence="4 5">Sb_GMNB300</strain>
    </source>
</reference>
<dbReference type="OrthoDB" id="2687452at2759"/>
<keyword evidence="1" id="KW-0479">Metal-binding</keyword>
<name>A0A5J5F5E9_9PEZI</name>
<feature type="compositionally biased region" description="Low complexity" evidence="2">
    <location>
        <begin position="207"/>
        <end position="219"/>
    </location>
</feature>
<organism evidence="4 5">
    <name type="scientific">Sphaerosporella brunnea</name>
    <dbReference type="NCBI Taxonomy" id="1250544"/>
    <lineage>
        <taxon>Eukaryota</taxon>
        <taxon>Fungi</taxon>
        <taxon>Dikarya</taxon>
        <taxon>Ascomycota</taxon>
        <taxon>Pezizomycotina</taxon>
        <taxon>Pezizomycetes</taxon>
        <taxon>Pezizales</taxon>
        <taxon>Pyronemataceae</taxon>
        <taxon>Sphaerosporella</taxon>
    </lineage>
</organism>
<sequence>MAITNLSTQPQAHPNTIEGLWEFLVDFGDEVDFLDCISLPPTTQAEKPCDWTSFEMPKACQNEDSLNRGELVLAESAAFDTGSNVQRNRGLADEELSPSNWFPALQAVNYHPSDVREEIHLVERLSCIDFSAEKVEDPFFEDMVAYTTSRAPSVPLGVENFFQTPEGVYASQYLPEDDSLSIDPIKLDREMELFLGIDLGLPPTPSSPESVRSKSSSPPISSPKEKHECPLKACGQSFRRENALQRHIASIHQRTGEICPFCPKGKRAFNRSDNFQRHVAGRHKDVSVDDKRLQACLKRLYQGNGKRTSWKK</sequence>
<dbReference type="Gene3D" id="3.30.160.60">
    <property type="entry name" value="Classic Zinc Finger"/>
    <property type="match status" value="1"/>
</dbReference>
<feature type="region of interest" description="Disordered" evidence="2">
    <location>
        <begin position="201"/>
        <end position="228"/>
    </location>
</feature>
<dbReference type="Pfam" id="PF00096">
    <property type="entry name" value="zf-C2H2"/>
    <property type="match status" value="1"/>
</dbReference>
<dbReference type="PROSITE" id="PS50157">
    <property type="entry name" value="ZINC_FINGER_C2H2_2"/>
    <property type="match status" value="1"/>
</dbReference>
<protein>
    <recommendedName>
        <fullName evidence="3">C2H2-type domain-containing protein</fullName>
    </recommendedName>
</protein>
<comment type="caution">
    <text evidence="4">The sequence shown here is derived from an EMBL/GenBank/DDBJ whole genome shotgun (WGS) entry which is preliminary data.</text>
</comment>
<evidence type="ECO:0000313" key="4">
    <source>
        <dbReference type="EMBL" id="KAA8911635.1"/>
    </source>
</evidence>
<dbReference type="GO" id="GO:0008270">
    <property type="term" value="F:zinc ion binding"/>
    <property type="evidence" value="ECO:0007669"/>
    <property type="project" value="UniProtKB-KW"/>
</dbReference>
<dbReference type="PROSITE" id="PS00028">
    <property type="entry name" value="ZINC_FINGER_C2H2_1"/>
    <property type="match status" value="1"/>
</dbReference>
<evidence type="ECO:0000256" key="2">
    <source>
        <dbReference type="SAM" id="MobiDB-lite"/>
    </source>
</evidence>
<dbReference type="Proteomes" id="UP000326924">
    <property type="component" value="Unassembled WGS sequence"/>
</dbReference>
<evidence type="ECO:0000313" key="5">
    <source>
        <dbReference type="Proteomes" id="UP000326924"/>
    </source>
</evidence>
<dbReference type="InParanoid" id="A0A5J5F5E9"/>
<evidence type="ECO:0000259" key="3">
    <source>
        <dbReference type="PROSITE" id="PS50157"/>
    </source>
</evidence>
<feature type="domain" description="C2H2-type" evidence="3">
    <location>
        <begin position="227"/>
        <end position="257"/>
    </location>
</feature>
<dbReference type="EMBL" id="VXIS01000033">
    <property type="protein sequence ID" value="KAA8911635.1"/>
    <property type="molecule type" value="Genomic_DNA"/>
</dbReference>
<keyword evidence="1" id="KW-0863">Zinc-finger</keyword>
<gene>
    <name evidence="4" type="ORF">FN846DRAFT_404170</name>
</gene>
<proteinExistence type="predicted"/>